<comment type="similarity">
    <text evidence="1">Belongs to the short-chain dehydrogenases/reductases (SDR) family.</text>
</comment>
<keyword evidence="2" id="KW-0560">Oxidoreductase</keyword>
<dbReference type="CDD" id="cd05233">
    <property type="entry name" value="SDR_c"/>
    <property type="match status" value="1"/>
</dbReference>
<organism evidence="4 5">
    <name type="scientific">Marinomonas aquiplantarum</name>
    <dbReference type="NCBI Taxonomy" id="491951"/>
    <lineage>
        <taxon>Bacteria</taxon>
        <taxon>Pseudomonadati</taxon>
        <taxon>Pseudomonadota</taxon>
        <taxon>Gammaproteobacteria</taxon>
        <taxon>Oceanospirillales</taxon>
        <taxon>Oceanospirillaceae</taxon>
        <taxon>Marinomonas</taxon>
    </lineage>
</organism>
<accession>A0A366CVM4</accession>
<evidence type="ECO:0000313" key="4">
    <source>
        <dbReference type="EMBL" id="RBO81873.1"/>
    </source>
</evidence>
<dbReference type="OrthoDB" id="9803333at2"/>
<dbReference type="PRINTS" id="PR00081">
    <property type="entry name" value="GDHRDH"/>
</dbReference>
<evidence type="ECO:0000259" key="3">
    <source>
        <dbReference type="SMART" id="SM00822"/>
    </source>
</evidence>
<dbReference type="FunFam" id="3.40.50.720:FF:000084">
    <property type="entry name" value="Short-chain dehydrogenase reductase"/>
    <property type="match status" value="1"/>
</dbReference>
<dbReference type="Gene3D" id="3.40.50.720">
    <property type="entry name" value="NAD(P)-binding Rossmann-like Domain"/>
    <property type="match status" value="1"/>
</dbReference>
<feature type="domain" description="Ketoreductase" evidence="3">
    <location>
        <begin position="7"/>
        <end position="181"/>
    </location>
</feature>
<dbReference type="InterPro" id="IPR057326">
    <property type="entry name" value="KR_dom"/>
</dbReference>
<name>A0A366CVM4_9GAMM</name>
<dbReference type="EMBL" id="QNRF01000007">
    <property type="protein sequence ID" value="RBO81873.1"/>
    <property type="molecule type" value="Genomic_DNA"/>
</dbReference>
<proteinExistence type="inferred from homology"/>
<dbReference type="PANTHER" id="PTHR43008:SF4">
    <property type="entry name" value="CHAIN DEHYDROGENASE, PUTATIVE (AFU_ORTHOLOGUE AFUA_4G08710)-RELATED"/>
    <property type="match status" value="1"/>
</dbReference>
<dbReference type="InterPro" id="IPR036291">
    <property type="entry name" value="NAD(P)-bd_dom_sf"/>
</dbReference>
<keyword evidence="5" id="KW-1185">Reference proteome</keyword>
<gene>
    <name evidence="4" type="ORF">DFP76_10716</name>
</gene>
<sequence length="248" mass="26014">MKKLDGKIALITGGNSGIGFAIARRFIQEGARVIITARRKVKLDQAVAELGEKATGFQADISKLDELDNLYQMIKEKFGHLDIVAANAGGGELQALGEITEESYYSTYDTNVKGVIFTVQKALPLLSSSASIILTGSTASAGGTPSFSVYSSSKSAVRNLARSWILDLKGKGIRINVLSPGSTETPGLVGLVPEEHKASFVSSFASQVPLGRVAEPDEIASVAAFLASDDASYVNGAELFVDGGLAQI</sequence>
<reference evidence="4 5" key="1">
    <citation type="submission" date="2018-06" db="EMBL/GenBank/DDBJ databases">
        <title>Genomic Encyclopedia of Type Strains, Phase III (KMG-III): the genomes of soil and plant-associated and newly described type strains.</title>
        <authorList>
            <person name="Whitman W."/>
        </authorList>
    </citation>
    <scope>NUCLEOTIDE SEQUENCE [LARGE SCALE GENOMIC DNA]</scope>
    <source>
        <strain evidence="4 5">CECT 7732</strain>
    </source>
</reference>
<dbReference type="RefSeq" id="WP_113875075.1">
    <property type="nucleotide sequence ID" value="NZ_QNRF01000007.1"/>
</dbReference>
<dbReference type="PANTHER" id="PTHR43008">
    <property type="entry name" value="BENZIL REDUCTASE"/>
    <property type="match status" value="1"/>
</dbReference>
<dbReference type="GO" id="GO:0050664">
    <property type="term" value="F:oxidoreductase activity, acting on NAD(P)H, oxygen as acceptor"/>
    <property type="evidence" value="ECO:0007669"/>
    <property type="project" value="TreeGrafter"/>
</dbReference>
<dbReference type="Proteomes" id="UP000252086">
    <property type="component" value="Unassembled WGS sequence"/>
</dbReference>
<protein>
    <submittedName>
        <fullName evidence="4">NAD(P)-dependent dehydrogenase (Short-subunit alcohol dehydrogenase family)</fullName>
    </submittedName>
</protein>
<evidence type="ECO:0000256" key="1">
    <source>
        <dbReference type="ARBA" id="ARBA00006484"/>
    </source>
</evidence>
<dbReference type="SMART" id="SM00822">
    <property type="entry name" value="PKS_KR"/>
    <property type="match status" value="1"/>
</dbReference>
<dbReference type="InterPro" id="IPR002347">
    <property type="entry name" value="SDR_fam"/>
</dbReference>
<dbReference type="SUPFAM" id="SSF51735">
    <property type="entry name" value="NAD(P)-binding Rossmann-fold domains"/>
    <property type="match status" value="1"/>
</dbReference>
<evidence type="ECO:0000256" key="2">
    <source>
        <dbReference type="ARBA" id="ARBA00023002"/>
    </source>
</evidence>
<dbReference type="AlphaFoldDB" id="A0A366CVM4"/>
<dbReference type="Pfam" id="PF13561">
    <property type="entry name" value="adh_short_C2"/>
    <property type="match status" value="1"/>
</dbReference>
<comment type="caution">
    <text evidence="4">The sequence shown here is derived from an EMBL/GenBank/DDBJ whole genome shotgun (WGS) entry which is preliminary data.</text>
</comment>
<evidence type="ECO:0000313" key="5">
    <source>
        <dbReference type="Proteomes" id="UP000252086"/>
    </source>
</evidence>